<dbReference type="EMBL" id="JAAATW010000007">
    <property type="protein sequence ID" value="NBE09540.1"/>
    <property type="molecule type" value="Genomic_DNA"/>
</dbReference>
<keyword evidence="6 7" id="KW-0472">Membrane</keyword>
<feature type="transmembrane region" description="Helical" evidence="7">
    <location>
        <begin position="218"/>
        <end position="239"/>
    </location>
</feature>
<reference evidence="10" key="1">
    <citation type="submission" date="2020-01" db="EMBL/GenBank/DDBJ databases">
        <title>Sphingomonas sp. strain CSW-10.</title>
        <authorList>
            <person name="Chen W.-M."/>
        </authorList>
    </citation>
    <scope>NUCLEOTIDE SEQUENCE [LARGE SCALE GENOMIC DNA]</scope>
    <source>
        <strain evidence="10">CCP-1</strain>
    </source>
</reference>
<dbReference type="PROSITE" id="PS50928">
    <property type="entry name" value="ABC_TM1"/>
    <property type="match status" value="1"/>
</dbReference>
<evidence type="ECO:0000313" key="10">
    <source>
        <dbReference type="Proteomes" id="UP001517376"/>
    </source>
</evidence>
<evidence type="ECO:0000259" key="8">
    <source>
        <dbReference type="PROSITE" id="PS50928"/>
    </source>
</evidence>
<dbReference type="InterPro" id="IPR000515">
    <property type="entry name" value="MetI-like"/>
</dbReference>
<sequence length="251" mass="27327">MTLFGYKLPALSSLLLWAMVWELVGQLQLTFFVPPFSEVMTTLVSLLPTPAFLQALSVTAAAFGTGVFFAIVIGIPVGILMGKSRILDELLLPWVNIFLSAPLTALVPVLMVLFGFGARTVIITTSLFAIWIIILNARAGVRQINRSLVEMARSFGASPLDAFFKVYFWAALPEILGGVRIGVIRAVKGVIIGQLLISIVGFGALFELYSSKFLMAEFWAVLIVLFGLAFALSEFLAYLEGKVSYYASSRG</sequence>
<feature type="transmembrane region" description="Helical" evidence="7">
    <location>
        <begin position="162"/>
        <end position="183"/>
    </location>
</feature>
<dbReference type="PANTHER" id="PTHR30151">
    <property type="entry name" value="ALKANE SULFONATE ABC TRANSPORTER-RELATED, MEMBRANE SUBUNIT"/>
    <property type="match status" value="1"/>
</dbReference>
<accession>A0ABW9YA86</accession>
<dbReference type="PANTHER" id="PTHR30151:SF0">
    <property type="entry name" value="ABC TRANSPORTER PERMEASE PROTEIN MJ0413-RELATED"/>
    <property type="match status" value="1"/>
</dbReference>
<keyword evidence="10" id="KW-1185">Reference proteome</keyword>
<feature type="transmembrane region" description="Helical" evidence="7">
    <location>
        <begin position="12"/>
        <end position="32"/>
    </location>
</feature>
<comment type="caution">
    <text evidence="9">The sequence shown here is derived from an EMBL/GenBank/DDBJ whole genome shotgun (WGS) entry which is preliminary data.</text>
</comment>
<dbReference type="RefSeq" id="WP_161768595.1">
    <property type="nucleotide sequence ID" value="NZ_JAAATW010000007.1"/>
</dbReference>
<keyword evidence="4 7" id="KW-0812">Transmembrane</keyword>
<name>A0ABW9YA86_9RHOB</name>
<feature type="transmembrane region" description="Helical" evidence="7">
    <location>
        <begin position="91"/>
        <end position="114"/>
    </location>
</feature>
<gene>
    <name evidence="9" type="ORF">GU920_18510</name>
</gene>
<evidence type="ECO:0000256" key="4">
    <source>
        <dbReference type="ARBA" id="ARBA00022692"/>
    </source>
</evidence>
<evidence type="ECO:0000256" key="1">
    <source>
        <dbReference type="ARBA" id="ARBA00004651"/>
    </source>
</evidence>
<feature type="domain" description="ABC transmembrane type-1" evidence="8">
    <location>
        <begin position="56"/>
        <end position="234"/>
    </location>
</feature>
<organism evidence="9 10">
    <name type="scientific">Paragemmobacter ruber</name>
    <dbReference type="NCBI Taxonomy" id="1985673"/>
    <lineage>
        <taxon>Bacteria</taxon>
        <taxon>Pseudomonadati</taxon>
        <taxon>Pseudomonadota</taxon>
        <taxon>Alphaproteobacteria</taxon>
        <taxon>Rhodobacterales</taxon>
        <taxon>Paracoccaceae</taxon>
        <taxon>Paragemmobacter</taxon>
    </lineage>
</organism>
<dbReference type="InterPro" id="IPR035906">
    <property type="entry name" value="MetI-like_sf"/>
</dbReference>
<feature type="transmembrane region" description="Helical" evidence="7">
    <location>
        <begin position="52"/>
        <end position="79"/>
    </location>
</feature>
<evidence type="ECO:0000256" key="2">
    <source>
        <dbReference type="ARBA" id="ARBA00022448"/>
    </source>
</evidence>
<protein>
    <submittedName>
        <fullName evidence="9">ABC transporter permease subunit</fullName>
    </submittedName>
</protein>
<dbReference type="Proteomes" id="UP001517376">
    <property type="component" value="Unassembled WGS sequence"/>
</dbReference>
<comment type="similarity">
    <text evidence="7">Belongs to the binding-protein-dependent transport system permease family.</text>
</comment>
<dbReference type="Gene3D" id="1.10.3720.10">
    <property type="entry name" value="MetI-like"/>
    <property type="match status" value="1"/>
</dbReference>
<evidence type="ECO:0000256" key="7">
    <source>
        <dbReference type="RuleBase" id="RU363032"/>
    </source>
</evidence>
<keyword evidence="3" id="KW-1003">Cell membrane</keyword>
<evidence type="ECO:0000313" key="9">
    <source>
        <dbReference type="EMBL" id="NBE09540.1"/>
    </source>
</evidence>
<dbReference type="Pfam" id="PF00528">
    <property type="entry name" value="BPD_transp_1"/>
    <property type="match status" value="1"/>
</dbReference>
<proteinExistence type="inferred from homology"/>
<evidence type="ECO:0000256" key="6">
    <source>
        <dbReference type="ARBA" id="ARBA00023136"/>
    </source>
</evidence>
<keyword evidence="2 7" id="KW-0813">Transport</keyword>
<comment type="subcellular location">
    <subcellularLocation>
        <location evidence="1 7">Cell membrane</location>
        <topology evidence="1 7">Multi-pass membrane protein</topology>
    </subcellularLocation>
</comment>
<evidence type="ECO:0000256" key="5">
    <source>
        <dbReference type="ARBA" id="ARBA00022989"/>
    </source>
</evidence>
<dbReference type="SUPFAM" id="SSF161098">
    <property type="entry name" value="MetI-like"/>
    <property type="match status" value="1"/>
</dbReference>
<dbReference type="CDD" id="cd06261">
    <property type="entry name" value="TM_PBP2"/>
    <property type="match status" value="1"/>
</dbReference>
<feature type="transmembrane region" description="Helical" evidence="7">
    <location>
        <begin position="189"/>
        <end position="206"/>
    </location>
</feature>
<feature type="transmembrane region" description="Helical" evidence="7">
    <location>
        <begin position="120"/>
        <end position="141"/>
    </location>
</feature>
<keyword evidence="5 7" id="KW-1133">Transmembrane helix</keyword>
<evidence type="ECO:0000256" key="3">
    <source>
        <dbReference type="ARBA" id="ARBA00022475"/>
    </source>
</evidence>